<dbReference type="eggNOG" id="ENOG50337RZ">
    <property type="taxonomic scope" value="Bacteria"/>
</dbReference>
<evidence type="ECO:0000313" key="5">
    <source>
        <dbReference type="Proteomes" id="UP000051298"/>
    </source>
</evidence>
<feature type="domain" description="Ice-binding protein C-terminal" evidence="3">
    <location>
        <begin position="193"/>
        <end position="215"/>
    </location>
</feature>
<keyword evidence="2" id="KW-0732">Signal</keyword>
<accession>A0A0N7LT37</accession>
<evidence type="ECO:0000313" key="4">
    <source>
        <dbReference type="EMBL" id="CUH59610.1"/>
    </source>
</evidence>
<protein>
    <submittedName>
        <fullName evidence="4">VPLPA-CTERM protein sorting domain protein</fullName>
    </submittedName>
</protein>
<dbReference type="EMBL" id="CYRX01000010">
    <property type="protein sequence ID" value="CUH59610.1"/>
    <property type="molecule type" value="Genomic_DNA"/>
</dbReference>
<feature type="signal peptide" evidence="2">
    <location>
        <begin position="1"/>
        <end position="27"/>
    </location>
</feature>
<dbReference type="Proteomes" id="UP000051298">
    <property type="component" value="Unassembled WGS sequence"/>
</dbReference>
<feature type="transmembrane region" description="Helical" evidence="1">
    <location>
        <begin position="191"/>
        <end position="212"/>
    </location>
</feature>
<keyword evidence="1" id="KW-0472">Membrane</keyword>
<evidence type="ECO:0000259" key="3">
    <source>
        <dbReference type="Pfam" id="PF07589"/>
    </source>
</evidence>
<dbReference type="AlphaFoldDB" id="A0A0N7LT37"/>
<feature type="chain" id="PRO_5006015582" evidence="2">
    <location>
        <begin position="28"/>
        <end position="219"/>
    </location>
</feature>
<name>A0A0N7LT37_9RHOB</name>
<keyword evidence="1" id="KW-0812">Transmembrane</keyword>
<dbReference type="Pfam" id="PF07589">
    <property type="entry name" value="PEP-CTERM"/>
    <property type="match status" value="1"/>
</dbReference>
<dbReference type="NCBIfam" id="TIGR03370">
    <property type="entry name" value="VPLPA-CTERM"/>
    <property type="match status" value="1"/>
</dbReference>
<dbReference type="RefSeq" id="WP_058122764.1">
    <property type="nucleotide sequence ID" value="NZ_CYRX01000010.1"/>
</dbReference>
<keyword evidence="1" id="KW-1133">Transmembrane helix</keyword>
<gene>
    <name evidence="4" type="ORF">THS5294_00896</name>
</gene>
<dbReference type="InterPro" id="IPR013424">
    <property type="entry name" value="Ice-binding_C"/>
</dbReference>
<evidence type="ECO:0000256" key="2">
    <source>
        <dbReference type="SAM" id="SignalP"/>
    </source>
</evidence>
<sequence>MSTKSTLKGGLIASAVMLGALGSGASASTLTYNGLNISPAQKVDVVASAEGQSFNNLSAGGFNMSDGTNSFIAWCIDLFDTIKTAAYTPGRPTQVSDAEEADLNRLFTLGRDTAQTDAITAAAFQVAIWEIVYETDTVYALNSGNFMASDNATVVTAAQGLLDNLGTDAGTASLSFFASTTSQDLVSGQTAVVPLPASALLLLSGLGLLGAARRRTNAD</sequence>
<proteinExistence type="predicted"/>
<dbReference type="InterPro" id="IPR022472">
    <property type="entry name" value="VPLPA-CTERM"/>
</dbReference>
<organism evidence="4 5">
    <name type="scientific">Thalassobacter stenotrophicus</name>
    <dbReference type="NCBI Taxonomy" id="266809"/>
    <lineage>
        <taxon>Bacteria</taxon>
        <taxon>Pseudomonadati</taxon>
        <taxon>Pseudomonadota</taxon>
        <taxon>Alphaproteobacteria</taxon>
        <taxon>Rhodobacterales</taxon>
        <taxon>Roseobacteraceae</taxon>
        <taxon>Thalassobacter</taxon>
    </lineage>
</organism>
<evidence type="ECO:0000256" key="1">
    <source>
        <dbReference type="SAM" id="Phobius"/>
    </source>
</evidence>
<reference evidence="4 5" key="1">
    <citation type="submission" date="2015-09" db="EMBL/GenBank/DDBJ databases">
        <authorList>
            <consortium name="Swine Surveillance"/>
        </authorList>
    </citation>
    <scope>NUCLEOTIDE SEQUENCE [LARGE SCALE GENOMIC DNA]</scope>
    <source>
        <strain evidence="4 5">CECT 5294</strain>
    </source>
</reference>